<dbReference type="InterPro" id="IPR000620">
    <property type="entry name" value="EamA_dom"/>
</dbReference>
<feature type="domain" description="EamA" evidence="8">
    <location>
        <begin position="71"/>
        <end position="210"/>
    </location>
</feature>
<keyword evidence="3 7" id="KW-0812">Transmembrane</keyword>
<feature type="transmembrane region" description="Helical" evidence="7">
    <location>
        <begin position="245"/>
        <end position="265"/>
    </location>
</feature>
<protein>
    <recommendedName>
        <fullName evidence="8">EamA domain-containing protein</fullName>
    </recommendedName>
</protein>
<evidence type="ECO:0000256" key="2">
    <source>
        <dbReference type="ARBA" id="ARBA00007635"/>
    </source>
</evidence>
<evidence type="ECO:0000256" key="6">
    <source>
        <dbReference type="SAM" id="MobiDB-lite"/>
    </source>
</evidence>
<evidence type="ECO:0000313" key="9">
    <source>
        <dbReference type="EMBL" id="CAL4908861.1"/>
    </source>
</evidence>
<dbReference type="Proteomes" id="UP001497457">
    <property type="component" value="Chromosome 12b"/>
</dbReference>
<dbReference type="InterPro" id="IPR030184">
    <property type="entry name" value="WAT1-related"/>
</dbReference>
<feature type="transmembrane region" description="Helical" evidence="7">
    <location>
        <begin position="131"/>
        <end position="150"/>
    </location>
</feature>
<dbReference type="Pfam" id="PF00892">
    <property type="entry name" value="EamA"/>
    <property type="match status" value="2"/>
</dbReference>
<feature type="transmembrane region" description="Helical" evidence="7">
    <location>
        <begin position="156"/>
        <end position="180"/>
    </location>
</feature>
<evidence type="ECO:0000313" key="10">
    <source>
        <dbReference type="Proteomes" id="UP001497457"/>
    </source>
</evidence>
<evidence type="ECO:0000256" key="5">
    <source>
        <dbReference type="ARBA" id="ARBA00023136"/>
    </source>
</evidence>
<feature type="transmembrane region" description="Helical" evidence="7">
    <location>
        <begin position="341"/>
        <end position="360"/>
    </location>
</feature>
<organism evidence="9 10">
    <name type="scientific">Urochloa decumbens</name>
    <dbReference type="NCBI Taxonomy" id="240449"/>
    <lineage>
        <taxon>Eukaryota</taxon>
        <taxon>Viridiplantae</taxon>
        <taxon>Streptophyta</taxon>
        <taxon>Embryophyta</taxon>
        <taxon>Tracheophyta</taxon>
        <taxon>Spermatophyta</taxon>
        <taxon>Magnoliopsida</taxon>
        <taxon>Liliopsida</taxon>
        <taxon>Poales</taxon>
        <taxon>Poaceae</taxon>
        <taxon>PACMAD clade</taxon>
        <taxon>Panicoideae</taxon>
        <taxon>Panicodae</taxon>
        <taxon>Paniceae</taxon>
        <taxon>Melinidinae</taxon>
        <taxon>Urochloa</taxon>
    </lineage>
</organism>
<feature type="transmembrane region" description="Helical" evidence="7">
    <location>
        <begin position="192"/>
        <end position="212"/>
    </location>
</feature>
<feature type="domain" description="EamA" evidence="8">
    <location>
        <begin position="247"/>
        <end position="385"/>
    </location>
</feature>
<dbReference type="PANTHER" id="PTHR31218">
    <property type="entry name" value="WAT1-RELATED PROTEIN"/>
    <property type="match status" value="1"/>
</dbReference>
<keyword evidence="5 7" id="KW-0472">Membrane</keyword>
<dbReference type="InterPro" id="IPR037185">
    <property type="entry name" value="EmrE-like"/>
</dbReference>
<name>A0ABC8WEZ8_9POAL</name>
<dbReference type="GO" id="GO:0016020">
    <property type="term" value="C:membrane"/>
    <property type="evidence" value="ECO:0007669"/>
    <property type="project" value="UniProtKB-SubCell"/>
</dbReference>
<sequence>MPLSKPPSLQHPINAAIASAPFHSSSNPPVLRAPEPHPCPLPLPSSFEPELCSTIAMAGWGGFVEKAKPYVAMISLQFGYAGMNVLTKVSLNQGMSHYVLVVYRHAFATICIAPFALILERKVRPKMTWSIFLQIFVLAMLGPVIDQNFYYAGLKFTGPTFACAMSNILPAMTFVMAVIFRMEKLDMRKVRCQAKVAGTAVTVAGAMLMTLYKGPLMELAWTRHASPAHGEAPAAAAAAISGRDWFLGSVFVIIATLAWAALFILQTHTIRQYSAHLSLTMLVCFVGTLQAIVVTFVMERRLSVWTIGFDMNLLAAAYAGIVTSSIAYYVQGLVIQKTGPVFASAFSPLMMIIVAVMGSFILSEKIYLGGVLGAVLIVAGLYSVLWGKHKETREKETDAKMALPMAASASSKQDGVGAGDDAEGDMGNGVMRSSSGVRGAPAAGAGAGAV</sequence>
<evidence type="ECO:0000256" key="1">
    <source>
        <dbReference type="ARBA" id="ARBA00004141"/>
    </source>
</evidence>
<comment type="subcellular location">
    <subcellularLocation>
        <location evidence="1">Membrane</location>
        <topology evidence="1">Multi-pass membrane protein</topology>
    </subcellularLocation>
</comment>
<dbReference type="EMBL" id="OZ075122">
    <property type="protein sequence ID" value="CAL4908861.1"/>
    <property type="molecule type" value="Genomic_DNA"/>
</dbReference>
<proteinExistence type="inferred from homology"/>
<reference evidence="9" key="1">
    <citation type="submission" date="2024-10" db="EMBL/GenBank/DDBJ databases">
        <authorList>
            <person name="Ryan C."/>
        </authorList>
    </citation>
    <scope>NUCLEOTIDE SEQUENCE [LARGE SCALE GENOMIC DNA]</scope>
</reference>
<dbReference type="SUPFAM" id="SSF103481">
    <property type="entry name" value="Multidrug resistance efflux transporter EmrE"/>
    <property type="match status" value="2"/>
</dbReference>
<feature type="transmembrane region" description="Helical" evidence="7">
    <location>
        <begin position="277"/>
        <end position="298"/>
    </location>
</feature>
<accession>A0ABC8WEZ8</accession>
<evidence type="ECO:0000256" key="4">
    <source>
        <dbReference type="ARBA" id="ARBA00022989"/>
    </source>
</evidence>
<gene>
    <name evidence="9" type="ORF">URODEC1_LOCUS13347</name>
</gene>
<keyword evidence="4 7" id="KW-1133">Transmembrane helix</keyword>
<evidence type="ECO:0000259" key="8">
    <source>
        <dbReference type="Pfam" id="PF00892"/>
    </source>
</evidence>
<feature type="transmembrane region" description="Helical" evidence="7">
    <location>
        <begin position="98"/>
        <end position="119"/>
    </location>
</feature>
<evidence type="ECO:0000256" key="3">
    <source>
        <dbReference type="ARBA" id="ARBA00022692"/>
    </source>
</evidence>
<feature type="region of interest" description="Disordered" evidence="6">
    <location>
        <begin position="406"/>
        <end position="450"/>
    </location>
</feature>
<dbReference type="AlphaFoldDB" id="A0ABC8WEZ8"/>
<feature type="transmembrane region" description="Helical" evidence="7">
    <location>
        <begin position="304"/>
        <end position="329"/>
    </location>
</feature>
<keyword evidence="10" id="KW-1185">Reference proteome</keyword>
<evidence type="ECO:0000256" key="7">
    <source>
        <dbReference type="SAM" id="Phobius"/>
    </source>
</evidence>
<feature type="transmembrane region" description="Helical" evidence="7">
    <location>
        <begin position="366"/>
        <end position="385"/>
    </location>
</feature>
<comment type="similarity">
    <text evidence="2">Belongs to the drug/metabolite transporter (DMT) superfamily. Plant drug/metabolite exporter (P-DME) (TC 2.A.7.4) family.</text>
</comment>